<name>A0A4U7B1E2_9PEZI</name>
<protein>
    <submittedName>
        <fullName evidence="2">Uncharacterized protein</fullName>
    </submittedName>
</protein>
<comment type="caution">
    <text evidence="2">The sequence shown here is derived from an EMBL/GenBank/DDBJ whole genome shotgun (WGS) entry which is preliminary data.</text>
</comment>
<gene>
    <name evidence="2" type="ORF">C1H76_2866</name>
</gene>
<accession>A0A4U7B1E2</accession>
<reference evidence="2 3" key="1">
    <citation type="submission" date="2018-02" db="EMBL/GenBank/DDBJ databases">
        <title>Draft genome sequences of Elsinoe sp., causing black scab on jojoba.</title>
        <authorList>
            <person name="Stodart B."/>
            <person name="Jeffress S."/>
            <person name="Ash G."/>
            <person name="Arun Chinnappa K."/>
        </authorList>
    </citation>
    <scope>NUCLEOTIDE SEQUENCE [LARGE SCALE GENOMIC DNA]</scope>
    <source>
        <strain evidence="2 3">Hillstone_2</strain>
    </source>
</reference>
<feature type="region of interest" description="Disordered" evidence="1">
    <location>
        <begin position="244"/>
        <end position="326"/>
    </location>
</feature>
<sequence>MPPQTYTPETLLLHPVSPSLNSDDWPILPLLSVEVTPTTSPKTLTSLLTADLHTPLTVQGRLPSVPRDLSHLRLRPSTGVEHIQLTDVRQFAYGQYEDGRIEIWAAGKAGWFTVKPSRAYKGVYDGMVEAIEALYYAADVYARVGAQETKSGRKGKRRRGEVSAEEVFAGFAQVNGLGGEERGREVFERRRGFLIKSMVLGKEGVEWEGTGLWEWFVENFEGEVEEVRRQVVVAQKGLKATKTWAKRKRESAVDTASVAGSSRSGRARDRKVKDEVSTPRTGTSYDSDGSERRGKGPKGRKGKSVLRPKTNVITLEREDQDETDDIPQLATLDSSSNFDEKPSFLTRAAASSPSARNRSRLIPTANHDAVVGAEVVDEGIDMGHDNFDDDDSDESEIILAPLNSSNQEIPVRLRKEHTAATGEGDTWSCPLDGCMHKVYAASEPSSQKLIKEHYRVHVNDDDAEVRMELVRRMEAPGQPVNRLMRKIQELGVRGFPSPALRRY</sequence>
<dbReference type="Proteomes" id="UP000308133">
    <property type="component" value="Unassembled WGS sequence"/>
</dbReference>
<dbReference type="AlphaFoldDB" id="A0A4U7B1E2"/>
<feature type="compositionally biased region" description="Basic residues" evidence="1">
    <location>
        <begin position="295"/>
        <end position="306"/>
    </location>
</feature>
<feature type="compositionally biased region" description="Polar residues" evidence="1">
    <location>
        <begin position="278"/>
        <end position="287"/>
    </location>
</feature>
<organism evidence="2 3">
    <name type="scientific">Elsinoe australis</name>
    <dbReference type="NCBI Taxonomy" id="40998"/>
    <lineage>
        <taxon>Eukaryota</taxon>
        <taxon>Fungi</taxon>
        <taxon>Dikarya</taxon>
        <taxon>Ascomycota</taxon>
        <taxon>Pezizomycotina</taxon>
        <taxon>Dothideomycetes</taxon>
        <taxon>Dothideomycetidae</taxon>
        <taxon>Myriangiales</taxon>
        <taxon>Elsinoaceae</taxon>
        <taxon>Elsinoe</taxon>
    </lineage>
</organism>
<evidence type="ECO:0000256" key="1">
    <source>
        <dbReference type="SAM" id="MobiDB-lite"/>
    </source>
</evidence>
<dbReference type="EMBL" id="PTQR01000037">
    <property type="protein sequence ID" value="TKX24913.1"/>
    <property type="molecule type" value="Genomic_DNA"/>
</dbReference>
<proteinExistence type="predicted"/>
<evidence type="ECO:0000313" key="3">
    <source>
        <dbReference type="Proteomes" id="UP000308133"/>
    </source>
</evidence>
<evidence type="ECO:0000313" key="2">
    <source>
        <dbReference type="EMBL" id="TKX24913.1"/>
    </source>
</evidence>